<evidence type="ECO:0000256" key="5">
    <source>
        <dbReference type="ARBA" id="ARBA00022786"/>
    </source>
</evidence>
<name>A0A6J1CRW8_MOMCH</name>
<evidence type="ECO:0000256" key="9">
    <source>
        <dbReference type="ARBA" id="ARBA00023125"/>
    </source>
</evidence>
<dbReference type="GeneID" id="111013756"/>
<dbReference type="SUPFAM" id="SSF88659">
    <property type="entry name" value="Sigma3 and sigma4 domains of RNA polymerase sigma factors"/>
    <property type="match status" value="2"/>
</dbReference>
<evidence type="ECO:0000256" key="7">
    <source>
        <dbReference type="ARBA" id="ARBA00023015"/>
    </source>
</evidence>
<dbReference type="PROSITE" id="PS00716">
    <property type="entry name" value="SIGMA70_2"/>
    <property type="match status" value="1"/>
</dbReference>
<dbReference type="Proteomes" id="UP000504603">
    <property type="component" value="Unplaced"/>
</dbReference>
<comment type="similarity">
    <text evidence="2">Belongs to the sigma-70 factor family.</text>
</comment>
<evidence type="ECO:0000256" key="10">
    <source>
        <dbReference type="ARBA" id="ARBA00023163"/>
    </source>
</evidence>
<gene>
    <name evidence="14" type="primary">LOC111013756</name>
</gene>
<keyword evidence="7" id="KW-0805">Transcription regulation</keyword>
<dbReference type="InterPro" id="IPR007630">
    <property type="entry name" value="RNA_pol_sigma70_r4"/>
</dbReference>
<dbReference type="GO" id="GO:0004843">
    <property type="term" value="F:cysteine-type deubiquitinase activity"/>
    <property type="evidence" value="ECO:0007669"/>
    <property type="project" value="UniProtKB-EC"/>
</dbReference>
<dbReference type="Pfam" id="PF04545">
    <property type="entry name" value="Sigma70_r4"/>
    <property type="match status" value="1"/>
</dbReference>
<keyword evidence="5" id="KW-0833">Ubl conjugation pathway</keyword>
<keyword evidence="13" id="KW-1185">Reference proteome</keyword>
<dbReference type="InterPro" id="IPR050239">
    <property type="entry name" value="Sigma-70_RNA_pol_init_factors"/>
</dbReference>
<dbReference type="GO" id="GO:0003677">
    <property type="term" value="F:DNA binding"/>
    <property type="evidence" value="ECO:0007669"/>
    <property type="project" value="UniProtKB-KW"/>
</dbReference>
<keyword evidence="6" id="KW-0378">Hydrolase</keyword>
<accession>A0A6J1CRW8</accession>
<dbReference type="InterPro" id="IPR013324">
    <property type="entry name" value="RNA_pol_sigma_r3/r4-like"/>
</dbReference>
<sequence>MVMNDYDSDVIRWGLGFFNGDSSYSTEYFSDMAQHDVNFYEHYYGNHCNNEVNNVENDEIIAHTLQEEFSRLEIAEASGYSNVEEEHSRASNFALDWNNPSSRNYGSESDSVEDEVETGELSSSCSSPGHDENSYPYGNGDQVDWRLDQMITAPHVPRINGEIPSIDEVTSDHQRLLDRLKVYDFVERKVKGDGNCQFRALSDQLFGTSKRHRLVRQSVVNQLKSHREIYEGYVPMGYDDYLEKMIMSGEWGDHVTLQAAADWYGVKIFVMTSFKENCCIEILPSFQKKKQVIFLSFWAEVHYNSIYPQGVYMLHDQATPARYFSTSFIPQEQHHECRPQSQILKDDKTSQMTLDRRLIERSVSIDEGSRIGHDHLVWELKHQAAEWPGLLSSWPSLQMGEYKISSVEKQPNNTSRREILVEDEPEDVIALAKKALSASKQAASLVEESELVGTNIDSSSSSSSEDSLRKEGIAVKSTRLQDRRSKRRRVPKHVTTIHETYNLRGKDTRRKTNENFDPNDPLRLFLWGPETKKLLTVQEESELIVQIQDLMILENVKARLQSQFGREPTLVEWAEAIGITCQHLQSQLHCFRVSREKLINANLRMVVHIAKKYQGRGLSLHDLLQEGSLGLMKSVEKFKPQAGCRFATYAYWWIRQSIRKAIFEHSRTIRLPENVYGLLGKVTEAKNFFVREGNYKPSKEELAAHVGITVERLDKLLFMSRIPRSLQQPVWADQDTTFQEITADSEVDTPDVSVERELMRRHIRNLLSILSPKERRIIRLRYGIEDGKEKTLLEIGNMFGLSKERVRQLENRALYKLKRCCNSQGLGAYADLLT</sequence>
<dbReference type="PROSITE" id="PS50802">
    <property type="entry name" value="OTU"/>
    <property type="match status" value="1"/>
</dbReference>
<keyword evidence="8" id="KW-0731">Sigma factor</keyword>
<evidence type="ECO:0000313" key="13">
    <source>
        <dbReference type="Proteomes" id="UP000504603"/>
    </source>
</evidence>
<evidence type="ECO:0000256" key="3">
    <source>
        <dbReference type="ARBA" id="ARBA00010407"/>
    </source>
</evidence>
<dbReference type="OrthoDB" id="206108at2759"/>
<protein>
    <recommendedName>
        <fullName evidence="4">ubiquitinyl hydrolase 1</fullName>
        <ecNumber evidence="4">3.4.19.12</ecNumber>
    </recommendedName>
</protein>
<evidence type="ECO:0000256" key="11">
    <source>
        <dbReference type="SAM" id="MobiDB-lite"/>
    </source>
</evidence>
<dbReference type="RefSeq" id="XP_022143971.1">
    <property type="nucleotide sequence ID" value="XM_022288279.1"/>
</dbReference>
<dbReference type="PRINTS" id="PR00046">
    <property type="entry name" value="SIGMA70FCT"/>
</dbReference>
<dbReference type="Gene3D" id="1.10.601.10">
    <property type="entry name" value="RNA Polymerase Primary Sigma Factor"/>
    <property type="match status" value="1"/>
</dbReference>
<dbReference type="PANTHER" id="PTHR30603:SF45">
    <property type="entry name" value="RNA POLYMERASE SIGMA FACTOR SIGF, CHLOROPLASTIC"/>
    <property type="match status" value="1"/>
</dbReference>
<dbReference type="InterPro" id="IPR038765">
    <property type="entry name" value="Papain-like_cys_pep_sf"/>
</dbReference>
<dbReference type="PANTHER" id="PTHR30603">
    <property type="entry name" value="RNA POLYMERASE SIGMA FACTOR RPO"/>
    <property type="match status" value="1"/>
</dbReference>
<evidence type="ECO:0000256" key="4">
    <source>
        <dbReference type="ARBA" id="ARBA00012759"/>
    </source>
</evidence>
<dbReference type="InterPro" id="IPR007627">
    <property type="entry name" value="RNA_pol_sigma70_r2"/>
</dbReference>
<proteinExistence type="inferred from homology"/>
<dbReference type="InterPro" id="IPR014284">
    <property type="entry name" value="RNA_pol_sigma-70_dom"/>
</dbReference>
<evidence type="ECO:0000313" key="14">
    <source>
        <dbReference type="RefSeq" id="XP_022143971.1"/>
    </source>
</evidence>
<reference evidence="14" key="1">
    <citation type="submission" date="2025-08" db="UniProtKB">
        <authorList>
            <consortium name="RefSeq"/>
        </authorList>
    </citation>
    <scope>IDENTIFICATION</scope>
    <source>
        <strain evidence="14">OHB3-1</strain>
    </source>
</reference>
<feature type="region of interest" description="Disordered" evidence="11">
    <location>
        <begin position="100"/>
        <end position="137"/>
    </location>
</feature>
<evidence type="ECO:0000256" key="1">
    <source>
        <dbReference type="ARBA" id="ARBA00000707"/>
    </source>
</evidence>
<dbReference type="Gene3D" id="3.90.70.80">
    <property type="match status" value="1"/>
</dbReference>
<feature type="domain" description="OTU" evidence="12">
    <location>
        <begin position="185"/>
        <end position="309"/>
    </location>
</feature>
<dbReference type="PROSITE" id="PS00715">
    <property type="entry name" value="SIGMA70_1"/>
    <property type="match status" value="1"/>
</dbReference>
<dbReference type="Pfam" id="PF04542">
    <property type="entry name" value="Sigma70_r2"/>
    <property type="match status" value="1"/>
</dbReference>
<dbReference type="GO" id="GO:0071482">
    <property type="term" value="P:cellular response to light stimulus"/>
    <property type="evidence" value="ECO:0007669"/>
    <property type="project" value="UniProtKB-ARBA"/>
</dbReference>
<dbReference type="GO" id="GO:0016987">
    <property type="term" value="F:sigma factor activity"/>
    <property type="evidence" value="ECO:0007669"/>
    <property type="project" value="UniProtKB-KW"/>
</dbReference>
<dbReference type="FunFam" id="3.90.70.80:FF:000001">
    <property type="entry name" value="OTU domain-containing protein"/>
    <property type="match status" value="1"/>
</dbReference>
<dbReference type="InterPro" id="IPR013325">
    <property type="entry name" value="RNA_pol_sigma_r2"/>
</dbReference>
<dbReference type="NCBIfam" id="TIGR02937">
    <property type="entry name" value="sigma70-ECF"/>
    <property type="match status" value="1"/>
</dbReference>
<organism evidence="13 14">
    <name type="scientific">Momordica charantia</name>
    <name type="common">Bitter gourd</name>
    <name type="synonym">Balsam pear</name>
    <dbReference type="NCBI Taxonomy" id="3673"/>
    <lineage>
        <taxon>Eukaryota</taxon>
        <taxon>Viridiplantae</taxon>
        <taxon>Streptophyta</taxon>
        <taxon>Embryophyta</taxon>
        <taxon>Tracheophyta</taxon>
        <taxon>Spermatophyta</taxon>
        <taxon>Magnoliopsida</taxon>
        <taxon>eudicotyledons</taxon>
        <taxon>Gunneridae</taxon>
        <taxon>Pentapetalae</taxon>
        <taxon>rosids</taxon>
        <taxon>fabids</taxon>
        <taxon>Cucurbitales</taxon>
        <taxon>Cucurbitaceae</taxon>
        <taxon>Momordiceae</taxon>
        <taxon>Momordica</taxon>
    </lineage>
</organism>
<dbReference type="Pfam" id="PF02338">
    <property type="entry name" value="OTU"/>
    <property type="match status" value="1"/>
</dbReference>
<keyword evidence="10" id="KW-0804">Transcription</keyword>
<feature type="region of interest" description="Disordered" evidence="11">
    <location>
        <begin position="451"/>
        <end position="473"/>
    </location>
</feature>
<evidence type="ECO:0000259" key="12">
    <source>
        <dbReference type="PROSITE" id="PS50802"/>
    </source>
</evidence>
<dbReference type="KEGG" id="mcha:111013756"/>
<dbReference type="SUPFAM" id="SSF54001">
    <property type="entry name" value="Cysteine proteinases"/>
    <property type="match status" value="1"/>
</dbReference>
<dbReference type="InterPro" id="IPR036388">
    <property type="entry name" value="WH-like_DNA-bd_sf"/>
</dbReference>
<comment type="catalytic activity">
    <reaction evidence="1">
        <text>Thiol-dependent hydrolysis of ester, thioester, amide, peptide and isopeptide bonds formed by the C-terminal Gly of ubiquitin (a 76-residue protein attached to proteins as an intracellular targeting signal).</text>
        <dbReference type="EC" id="3.4.19.12"/>
    </reaction>
</comment>
<dbReference type="CDD" id="cd06171">
    <property type="entry name" value="Sigma70_r4"/>
    <property type="match status" value="1"/>
</dbReference>
<dbReference type="EC" id="3.4.19.12" evidence="4"/>
<dbReference type="InterPro" id="IPR000943">
    <property type="entry name" value="RNA_pol_sigma70"/>
</dbReference>
<dbReference type="Gene3D" id="1.10.10.10">
    <property type="entry name" value="Winged helix-like DNA-binding domain superfamily/Winged helix DNA-binding domain"/>
    <property type="match status" value="2"/>
</dbReference>
<keyword evidence="9" id="KW-0238">DNA-binding</keyword>
<evidence type="ECO:0000256" key="8">
    <source>
        <dbReference type="ARBA" id="ARBA00023082"/>
    </source>
</evidence>
<dbReference type="InterPro" id="IPR003323">
    <property type="entry name" value="OTU_dom"/>
</dbReference>
<dbReference type="GO" id="GO:0006352">
    <property type="term" value="P:DNA-templated transcription initiation"/>
    <property type="evidence" value="ECO:0007669"/>
    <property type="project" value="InterPro"/>
</dbReference>
<evidence type="ECO:0000256" key="2">
    <source>
        <dbReference type="ARBA" id="ARBA00007788"/>
    </source>
</evidence>
<comment type="similarity">
    <text evidence="3">Belongs to the peptidase C85 family.</text>
</comment>
<dbReference type="SUPFAM" id="SSF88946">
    <property type="entry name" value="Sigma2 domain of RNA polymerase sigma factors"/>
    <property type="match status" value="1"/>
</dbReference>
<dbReference type="CDD" id="cd22751">
    <property type="entry name" value="OTU_plant_OTU9-like"/>
    <property type="match status" value="1"/>
</dbReference>
<dbReference type="AlphaFoldDB" id="A0A6J1CRW8"/>
<dbReference type="InterPro" id="IPR007624">
    <property type="entry name" value="RNA_pol_sigma70_r3"/>
</dbReference>
<dbReference type="Pfam" id="PF04539">
    <property type="entry name" value="Sigma70_r3"/>
    <property type="match status" value="1"/>
</dbReference>
<evidence type="ECO:0000256" key="6">
    <source>
        <dbReference type="ARBA" id="ARBA00022801"/>
    </source>
</evidence>